<reference evidence="2" key="1">
    <citation type="submission" date="2009-01" db="EMBL/GenBank/DDBJ databases">
        <title>Complete sequence of Anaeromyxobacter dehalogenans 2CP-1.</title>
        <authorList>
            <consortium name="US DOE Joint Genome Institute"/>
            <person name="Lucas S."/>
            <person name="Copeland A."/>
            <person name="Lapidus A."/>
            <person name="Glavina del Rio T."/>
            <person name="Dalin E."/>
            <person name="Tice H."/>
            <person name="Bruce D."/>
            <person name="Goodwin L."/>
            <person name="Pitluck S."/>
            <person name="Saunders E."/>
            <person name="Brettin T."/>
            <person name="Detter J.C."/>
            <person name="Han C."/>
            <person name="Larimer F."/>
            <person name="Land M."/>
            <person name="Hauser L."/>
            <person name="Kyrpides N."/>
            <person name="Ovchinnikova G."/>
            <person name="Beliaev A.S."/>
            <person name="Richardson P."/>
        </authorList>
    </citation>
    <scope>NUCLEOTIDE SEQUENCE</scope>
    <source>
        <strain evidence="2">2CP-1</strain>
    </source>
</reference>
<name>B8JB43_ANAD2</name>
<dbReference type="PANTHER" id="PTHR33171:SF17">
    <property type="entry name" value="LARA-LIKE N-TERMINAL DOMAIN-CONTAINING PROTEIN"/>
    <property type="match status" value="1"/>
</dbReference>
<dbReference type="EMBL" id="CP001359">
    <property type="protein sequence ID" value="ACL63854.1"/>
    <property type="molecule type" value="Genomic_DNA"/>
</dbReference>
<dbReference type="InterPro" id="IPR043166">
    <property type="entry name" value="LarA-like_C"/>
</dbReference>
<dbReference type="GO" id="GO:0050043">
    <property type="term" value="F:lactate racemase activity"/>
    <property type="evidence" value="ECO:0007669"/>
    <property type="project" value="InterPro"/>
</dbReference>
<dbReference type="RefSeq" id="WP_012631904.1">
    <property type="nucleotide sequence ID" value="NC_011891.1"/>
</dbReference>
<dbReference type="Pfam" id="PF09861">
    <property type="entry name" value="Lar_N"/>
    <property type="match status" value="1"/>
</dbReference>
<dbReference type="Gene3D" id="3.40.50.11440">
    <property type="match status" value="1"/>
</dbReference>
<organism evidence="2 3">
    <name type="scientific">Anaeromyxobacter dehalogenans (strain ATCC BAA-258 / DSM 21875 / 2CP-1)</name>
    <dbReference type="NCBI Taxonomy" id="455488"/>
    <lineage>
        <taxon>Bacteria</taxon>
        <taxon>Pseudomonadati</taxon>
        <taxon>Myxococcota</taxon>
        <taxon>Myxococcia</taxon>
        <taxon>Myxococcales</taxon>
        <taxon>Cystobacterineae</taxon>
        <taxon>Anaeromyxobacteraceae</taxon>
        <taxon>Anaeromyxobacter</taxon>
    </lineage>
</organism>
<evidence type="ECO:0000259" key="1">
    <source>
        <dbReference type="Pfam" id="PF09861"/>
    </source>
</evidence>
<dbReference type="InterPro" id="IPR048068">
    <property type="entry name" value="LarA-like"/>
</dbReference>
<sequence>MSASAPVLLGYGTRPLPFPSGVPARVLAAPPAPAVADLPAALDAALAHPEGARPLQEVAGPRTRVLVIVSDASRDEPRAELFAAVRRALAVVPDDHLTVGVANGTHGPGPLAALGLPEDVFRRHRVVNHDARDEASMVEMGRTSRGTRLRVNRCVAESDLVVTTGRVKPHYFAGWGGGAKGIFPGLGHDDDIRQNHKLKADPASSLGRADGNPCREDLEEAIRRLGRDTYMLNVVEAGGVVLGAVAGDVVYAHRAGVRMARPWCEVAAEPADVVVVSAPLPVSGSLYQASKLVPPAGMLLREGGVVIVCAECPGGVGPLRTVNEGIFQLGVRRFLPERYALLLVSGMPETTVRETYATFAPSLDAALASAREIVGKAEPDVLVLPDAGDLVPRRR</sequence>
<keyword evidence="3" id="KW-1185">Reference proteome</keyword>
<dbReference type="Gene3D" id="3.90.226.30">
    <property type="match status" value="1"/>
</dbReference>
<gene>
    <name evidence="2" type="ordered locus">A2cp1_0497</name>
</gene>
<proteinExistence type="predicted"/>
<feature type="domain" description="LarA-like N-terminal" evidence="1">
    <location>
        <begin position="10"/>
        <end position="204"/>
    </location>
</feature>
<dbReference type="HOGENOM" id="CLU_050189_0_0_7"/>
<dbReference type="Proteomes" id="UP000007089">
    <property type="component" value="Chromosome"/>
</dbReference>
<dbReference type="PANTHER" id="PTHR33171">
    <property type="entry name" value="LAR_N DOMAIN-CONTAINING PROTEIN"/>
    <property type="match status" value="1"/>
</dbReference>
<evidence type="ECO:0000313" key="2">
    <source>
        <dbReference type="EMBL" id="ACL63854.1"/>
    </source>
</evidence>
<protein>
    <recommendedName>
        <fullName evidence="1">LarA-like N-terminal domain-containing protein</fullName>
    </recommendedName>
</protein>
<accession>B8JB43</accession>
<dbReference type="AlphaFoldDB" id="B8JB43"/>
<dbReference type="InterPro" id="IPR018657">
    <property type="entry name" value="LarA-like_N"/>
</dbReference>
<dbReference type="KEGG" id="acp:A2cp1_0497"/>
<evidence type="ECO:0000313" key="3">
    <source>
        <dbReference type="Proteomes" id="UP000007089"/>
    </source>
</evidence>